<dbReference type="AlphaFoldDB" id="A0A3S4HZT3"/>
<name>A0A3S4HZT3_SALET</name>
<dbReference type="EMBL" id="LR134190">
    <property type="protein sequence ID" value="VEB58886.1"/>
    <property type="molecule type" value="Genomic_DNA"/>
</dbReference>
<proteinExistence type="predicted"/>
<sequence length="83" mass="9420">MVAALPHSTRKRAKWPRVTAPAIGQSQCPFPRAGNMGFFQTLRNEPTACLTPLCLLRQKIAHCRMRNINIQTHNVNLMILPDR</sequence>
<evidence type="ECO:0000313" key="2">
    <source>
        <dbReference type="Proteomes" id="UP000269208"/>
    </source>
</evidence>
<evidence type="ECO:0000313" key="1">
    <source>
        <dbReference type="EMBL" id="VEB58886.1"/>
    </source>
</evidence>
<gene>
    <name evidence="1" type="ORF">NCTC6754_05641</name>
</gene>
<accession>A0A3S4HZT3</accession>
<dbReference type="Proteomes" id="UP000269208">
    <property type="component" value="Chromosome"/>
</dbReference>
<protein>
    <submittedName>
        <fullName evidence="1">Uncharacterized protein</fullName>
    </submittedName>
</protein>
<reference evidence="1 2" key="1">
    <citation type="submission" date="2018-12" db="EMBL/GenBank/DDBJ databases">
        <authorList>
            <consortium name="Pathogen Informatics"/>
        </authorList>
    </citation>
    <scope>NUCLEOTIDE SEQUENCE [LARGE SCALE GENOMIC DNA]</scope>
    <source>
        <strain evidence="1 2">NCTC6754</strain>
    </source>
</reference>
<organism evidence="1 2">
    <name type="scientific">Salmonella enterica I</name>
    <dbReference type="NCBI Taxonomy" id="59201"/>
    <lineage>
        <taxon>Bacteria</taxon>
        <taxon>Pseudomonadati</taxon>
        <taxon>Pseudomonadota</taxon>
        <taxon>Gammaproteobacteria</taxon>
        <taxon>Enterobacterales</taxon>
        <taxon>Enterobacteriaceae</taxon>
        <taxon>Salmonella</taxon>
    </lineage>
</organism>